<dbReference type="Pfam" id="PF00768">
    <property type="entry name" value="Peptidase_S11"/>
    <property type="match status" value="1"/>
</dbReference>
<dbReference type="Gene3D" id="3.40.710.10">
    <property type="entry name" value="DD-peptidase/beta-lactamase superfamily"/>
    <property type="match status" value="1"/>
</dbReference>
<keyword evidence="2 11" id="KW-0732">Signal</keyword>
<feature type="active site" description="Proton acceptor" evidence="7">
    <location>
        <position position="155"/>
    </location>
</feature>
<dbReference type="Proteomes" id="UP000295382">
    <property type="component" value="Unassembled WGS sequence"/>
</dbReference>
<dbReference type="EMBL" id="SLZQ01000006">
    <property type="protein sequence ID" value="TCS36635.1"/>
    <property type="molecule type" value="Genomic_DNA"/>
</dbReference>
<feature type="signal peptide" evidence="11">
    <location>
        <begin position="1"/>
        <end position="22"/>
    </location>
</feature>
<feature type="active site" evidence="7">
    <location>
        <position position="209"/>
    </location>
</feature>
<evidence type="ECO:0000256" key="9">
    <source>
        <dbReference type="RuleBase" id="RU004016"/>
    </source>
</evidence>
<evidence type="ECO:0000256" key="7">
    <source>
        <dbReference type="PIRSR" id="PIRSR618044-1"/>
    </source>
</evidence>
<keyword evidence="6" id="KW-0961">Cell wall biogenesis/degradation</keyword>
<keyword evidence="14" id="KW-1185">Reference proteome</keyword>
<feature type="domain" description="Peptidase S11 D-alanyl-D-alanine carboxypeptidase A N-terminal" evidence="12">
    <location>
        <begin position="118"/>
        <end position="344"/>
    </location>
</feature>
<evidence type="ECO:0000256" key="4">
    <source>
        <dbReference type="ARBA" id="ARBA00022960"/>
    </source>
</evidence>
<dbReference type="OrthoDB" id="5688590at2"/>
<reference evidence="13 14" key="1">
    <citation type="submission" date="2019-03" db="EMBL/GenBank/DDBJ databases">
        <title>Genomic Encyclopedia of Type Strains, Phase IV (KMG-IV): sequencing the most valuable type-strain genomes for metagenomic binning, comparative biology and taxonomic classification.</title>
        <authorList>
            <person name="Goeker M."/>
        </authorList>
    </citation>
    <scope>NUCLEOTIDE SEQUENCE [LARGE SCALE GENOMIC DNA]</scope>
    <source>
        <strain evidence="13 14">DSM 7445</strain>
    </source>
</reference>
<gene>
    <name evidence="13" type="ORF">EDC30_106177</name>
</gene>
<evidence type="ECO:0000256" key="3">
    <source>
        <dbReference type="ARBA" id="ARBA00022801"/>
    </source>
</evidence>
<feature type="chain" id="PRO_5020458089" evidence="11">
    <location>
        <begin position="23"/>
        <end position="378"/>
    </location>
</feature>
<dbReference type="GO" id="GO:0009252">
    <property type="term" value="P:peptidoglycan biosynthetic process"/>
    <property type="evidence" value="ECO:0007669"/>
    <property type="project" value="UniProtKB-KW"/>
</dbReference>
<keyword evidence="4" id="KW-0133">Cell shape</keyword>
<dbReference type="AlphaFoldDB" id="A0A4R3HWW2"/>
<accession>A0A4R3HWW2</accession>
<sequence length="378" mass="40385">MKKSALGALFLTLCIGTITAEAATRASAGSASRSAAKKTIVKKTAAPPPRKRKVVAAKEKTTRTTVVSQNSREKIVKQVSVVNGKRKVSYEQVTARRVMPSVAPVLTAGDLAGLNRTHDPLELKSNVALVVDESSSEVLFEKNPDIALPIASITKLMTGLVVVESNQNMEEVLEVTTDDIDRLKNSASRLAIGTRLSRANLLHLALMSSENRAASALGRNYPGGLPAFVAAMNAKARVLGMRDTHFVDSNGLSSGNVASARDLAKLVVAAQKHPILGQYSTAPDSVVASNGRSLQYRNTNHLVNNPNWEIGLQKTGYIAEAGRCLVMQTYIRGRSIVMVFLDSKGKESRLGDAARIRRWIEAVKFNAVTTSVAAGGNG</sequence>
<proteinExistence type="inferred from homology"/>
<dbReference type="InterPro" id="IPR018044">
    <property type="entry name" value="Peptidase_S11"/>
</dbReference>
<dbReference type="GO" id="GO:0008360">
    <property type="term" value="P:regulation of cell shape"/>
    <property type="evidence" value="ECO:0007669"/>
    <property type="project" value="UniProtKB-KW"/>
</dbReference>
<evidence type="ECO:0000256" key="10">
    <source>
        <dbReference type="SAM" id="MobiDB-lite"/>
    </source>
</evidence>
<feature type="region of interest" description="Disordered" evidence="10">
    <location>
        <begin position="26"/>
        <end position="50"/>
    </location>
</feature>
<evidence type="ECO:0000259" key="12">
    <source>
        <dbReference type="Pfam" id="PF00768"/>
    </source>
</evidence>
<evidence type="ECO:0000256" key="5">
    <source>
        <dbReference type="ARBA" id="ARBA00022984"/>
    </source>
</evidence>
<evidence type="ECO:0000256" key="2">
    <source>
        <dbReference type="ARBA" id="ARBA00022729"/>
    </source>
</evidence>
<dbReference type="InterPro" id="IPR012338">
    <property type="entry name" value="Beta-lactam/transpept-like"/>
</dbReference>
<evidence type="ECO:0000313" key="14">
    <source>
        <dbReference type="Proteomes" id="UP000295382"/>
    </source>
</evidence>
<dbReference type="GO" id="GO:0071555">
    <property type="term" value="P:cell wall organization"/>
    <property type="evidence" value="ECO:0007669"/>
    <property type="project" value="UniProtKB-KW"/>
</dbReference>
<protein>
    <submittedName>
        <fullName evidence="13">D-alanyl-D-alanine endopeptidase (Penicillin-binding protein 7)</fullName>
    </submittedName>
</protein>
<dbReference type="RefSeq" id="WP_132258974.1">
    <property type="nucleotide sequence ID" value="NZ_SLZQ01000006.1"/>
</dbReference>
<organism evidence="13 14">
    <name type="scientific">Paucimonas lemoignei</name>
    <name type="common">Pseudomonas lemoignei</name>
    <dbReference type="NCBI Taxonomy" id="29443"/>
    <lineage>
        <taxon>Bacteria</taxon>
        <taxon>Pseudomonadati</taxon>
        <taxon>Pseudomonadota</taxon>
        <taxon>Betaproteobacteria</taxon>
        <taxon>Burkholderiales</taxon>
        <taxon>Burkholderiaceae</taxon>
        <taxon>Paucimonas</taxon>
    </lineage>
</organism>
<dbReference type="NCBIfam" id="NF008668">
    <property type="entry name" value="PRK11669.1"/>
    <property type="match status" value="1"/>
</dbReference>
<name>A0A4R3HWW2_PAULE</name>
<feature type="binding site" evidence="8">
    <location>
        <position position="314"/>
    </location>
    <ligand>
        <name>substrate</name>
    </ligand>
</feature>
<keyword evidence="5" id="KW-0573">Peptidoglycan synthesis</keyword>
<evidence type="ECO:0000256" key="11">
    <source>
        <dbReference type="SAM" id="SignalP"/>
    </source>
</evidence>
<comment type="similarity">
    <text evidence="1 9">Belongs to the peptidase S11 family.</text>
</comment>
<dbReference type="GO" id="GO:0006508">
    <property type="term" value="P:proteolysis"/>
    <property type="evidence" value="ECO:0007669"/>
    <property type="project" value="InterPro"/>
</dbReference>
<feature type="active site" description="Acyl-ester intermediate" evidence="7">
    <location>
        <position position="152"/>
    </location>
</feature>
<comment type="caution">
    <text evidence="13">The sequence shown here is derived from an EMBL/GenBank/DDBJ whole genome shotgun (WGS) entry which is preliminary data.</text>
</comment>
<keyword evidence="3" id="KW-0378">Hydrolase</keyword>
<dbReference type="SUPFAM" id="SSF56601">
    <property type="entry name" value="beta-lactamase/transpeptidase-like"/>
    <property type="match status" value="1"/>
</dbReference>
<evidence type="ECO:0000313" key="13">
    <source>
        <dbReference type="EMBL" id="TCS36635.1"/>
    </source>
</evidence>
<evidence type="ECO:0000256" key="1">
    <source>
        <dbReference type="ARBA" id="ARBA00007164"/>
    </source>
</evidence>
<dbReference type="PANTHER" id="PTHR21581">
    <property type="entry name" value="D-ALANYL-D-ALANINE CARBOXYPEPTIDASE"/>
    <property type="match status" value="1"/>
</dbReference>
<dbReference type="PANTHER" id="PTHR21581:SF26">
    <property type="entry name" value="D-ALANYL-D-ALANINE ENDOPEPTIDASE"/>
    <property type="match status" value="1"/>
</dbReference>
<dbReference type="GO" id="GO:0009002">
    <property type="term" value="F:serine-type D-Ala-D-Ala carboxypeptidase activity"/>
    <property type="evidence" value="ECO:0007669"/>
    <property type="project" value="InterPro"/>
</dbReference>
<dbReference type="PRINTS" id="PR00725">
    <property type="entry name" value="DADACBPTASE1"/>
</dbReference>
<evidence type="ECO:0000256" key="8">
    <source>
        <dbReference type="PIRSR" id="PIRSR618044-2"/>
    </source>
</evidence>
<dbReference type="InterPro" id="IPR001967">
    <property type="entry name" value="Peptidase_S11_N"/>
</dbReference>
<evidence type="ECO:0000256" key="6">
    <source>
        <dbReference type="ARBA" id="ARBA00023316"/>
    </source>
</evidence>